<evidence type="ECO:0000313" key="1">
    <source>
        <dbReference type="EMBL" id="RGS38574.1"/>
    </source>
</evidence>
<dbReference type="PANTHER" id="PTHR30619:SF1">
    <property type="entry name" value="RECOMBINATION PROTEIN 2"/>
    <property type="match status" value="1"/>
</dbReference>
<dbReference type="EMBL" id="QRVJ01000003">
    <property type="protein sequence ID" value="RGS38574.1"/>
    <property type="molecule type" value="Genomic_DNA"/>
</dbReference>
<organism evidence="1 2">
    <name type="scientific">Bacteroides cellulosilyticus</name>
    <dbReference type="NCBI Taxonomy" id="246787"/>
    <lineage>
        <taxon>Bacteria</taxon>
        <taxon>Pseudomonadati</taxon>
        <taxon>Bacteroidota</taxon>
        <taxon>Bacteroidia</taxon>
        <taxon>Bacteroidales</taxon>
        <taxon>Bacteroidaceae</taxon>
        <taxon>Bacteroides</taxon>
    </lineage>
</organism>
<dbReference type="InterPro" id="IPR052159">
    <property type="entry name" value="Competence_DNA_uptake"/>
</dbReference>
<evidence type="ECO:0008006" key="3">
    <source>
        <dbReference type="Google" id="ProtNLM"/>
    </source>
</evidence>
<dbReference type="InterPro" id="IPR036866">
    <property type="entry name" value="RibonucZ/Hydroxyglut_hydro"/>
</dbReference>
<dbReference type="AlphaFoldDB" id="A0A412ILG9"/>
<evidence type="ECO:0000313" key="2">
    <source>
        <dbReference type="Proteomes" id="UP000283341"/>
    </source>
</evidence>
<sequence length="321" mass="36726">MKEIEFSIKDFKSLQIHFYTVGYPQEGEAILTIICDKQEVLFTSLTDCYKNVSQNYNHINAILAAHGNPSVNVFIWTHPDQDHSIGIPDVLEMYDPNHNALIYMPSAFDREDKFAICADATCAFQYLHRNYNSGCKYNIIPVSLSDGESRSLYKMKFVETRSFRSIHCSFNFLAPFGALEWRRSANHAKFVMNDLSIVYALRFNGIDFLFCGDLANQSVKFIKEDFLQNVFFIKIPHHGSDEPISFINKLVENQVRNAISTTTVYQNNLPVQSVLEKYKNLNHDVYCTGRGDSEFGCIKTTINIVKLINNTSLTGNAYRLN</sequence>
<dbReference type="Gene3D" id="3.60.15.10">
    <property type="entry name" value="Ribonuclease Z/Hydroxyacylglutathione hydrolase-like"/>
    <property type="match status" value="1"/>
</dbReference>
<dbReference type="Proteomes" id="UP000283341">
    <property type="component" value="Unassembled WGS sequence"/>
</dbReference>
<gene>
    <name evidence="1" type="ORF">DWX97_06250</name>
</gene>
<accession>A0A412ILG9</accession>
<reference evidence="1 2" key="1">
    <citation type="submission" date="2018-08" db="EMBL/GenBank/DDBJ databases">
        <title>A genome reference for cultivated species of the human gut microbiota.</title>
        <authorList>
            <person name="Zou Y."/>
            <person name="Xue W."/>
            <person name="Luo G."/>
        </authorList>
    </citation>
    <scope>NUCLEOTIDE SEQUENCE [LARGE SCALE GENOMIC DNA]</scope>
    <source>
        <strain evidence="1 2">AF22-3AC</strain>
    </source>
</reference>
<protein>
    <recommendedName>
        <fullName evidence="3">MBL fold metallo-hydrolase</fullName>
    </recommendedName>
</protein>
<name>A0A412ILG9_9BACE</name>
<dbReference type="SUPFAM" id="SSF56281">
    <property type="entry name" value="Metallo-hydrolase/oxidoreductase"/>
    <property type="match status" value="1"/>
</dbReference>
<proteinExistence type="predicted"/>
<dbReference type="PANTHER" id="PTHR30619">
    <property type="entry name" value="DNA INTERNALIZATION/COMPETENCE PROTEIN COMEC/REC2"/>
    <property type="match status" value="1"/>
</dbReference>
<comment type="caution">
    <text evidence="1">The sequence shown here is derived from an EMBL/GenBank/DDBJ whole genome shotgun (WGS) entry which is preliminary data.</text>
</comment>
<dbReference type="RefSeq" id="WP_025725674.1">
    <property type="nucleotide sequence ID" value="NZ_DAWEQE010000001.1"/>
</dbReference>